<evidence type="ECO:0000259" key="17">
    <source>
        <dbReference type="Pfam" id="PF16209"/>
    </source>
</evidence>
<accession>A0A1Y1ILJ0</accession>
<evidence type="ECO:0000256" key="11">
    <source>
        <dbReference type="ARBA" id="ARBA00034036"/>
    </source>
</evidence>
<dbReference type="SUPFAM" id="SSF81660">
    <property type="entry name" value="Metal cation-transporting ATPase, ATP-binding domain N"/>
    <property type="match status" value="1"/>
</dbReference>
<feature type="transmembrane region" description="Helical" evidence="15">
    <location>
        <begin position="1028"/>
        <end position="1046"/>
    </location>
</feature>
<dbReference type="SFLD" id="SFLDS00003">
    <property type="entry name" value="Haloacid_Dehalogenase"/>
    <property type="match status" value="1"/>
</dbReference>
<dbReference type="InterPro" id="IPR023298">
    <property type="entry name" value="ATPase_P-typ_TM_dom_sf"/>
</dbReference>
<feature type="transmembrane region" description="Helical" evidence="15">
    <location>
        <begin position="300"/>
        <end position="322"/>
    </location>
</feature>
<dbReference type="EC" id="7.6.2.1" evidence="15"/>
<sequence>MGPIKKVGIPAHLKCCVAAPKTTENLSARDEVGAGGFSRELWLNEPERSAASRYPLNRTSTTKYTLLTFFPKGLYEQFRRLANLYFLFSAAISLTPLTPYSPVTVILPLIFVIGVSLIKEAIEDWRRHGADVEINNRKVLRHSGGGQLESVRWRDLRVGDVVKVEKDAFFPADLLFLSSSSEEASCYVETMNLDGETNLKVRRALEQTLQVHSDLASFKDAHIKCEDPNPSLYTFVGTLEWKEQTTSIPPASILLRDSKLRNTEWVVGAVIFAGHDTKVMQNATDPPSKRSSLERQMDKIILALFAWLFVMAFITGLVYGLLTKRAMPGAFYLGPFQHEVYWDPDRAAVSGITQFVTAFILYGYLIPISLYVTVEIVKVIQAFNISQDRTMYYPETDQPTNCRTSNLNEELGQIDTILTDKTGTLTCNQMEFFKCSIAGVTYGTGQTEVEKAAIKRLKAEGRWHGDEESGGAGELSPTSSPASNGAPPPPLSIGEIEAGPTDAGSDGRGNLPGAISSPKGSANGSVGAPRPLSPSSGTVSSPVRSPRAKRKGFNLVDERLQGGHWLEEADPGTLRMFFRVLAVCHTAIPEGEPTRDKIIYQVESPDEGALVEAAAAFGFFFYRRTSSAVFVSEPSESEDGKEVECKYEILNLLEFDSTRKRMSVIVKDPAGKILLLTKGADNVIYERLGSSGRQYAAATKEHLEQYSQAGLRTLCFGFRVLDPAEYKAWSKTYDAAKAIVGPDRGQKVDEAAEEIERDLTLLGCSGVEDKLQAGVPETIDKLAKAGLKIWVLTGDKVETAINIGYACSLLRQGMDRILVTLDRPEVAAADEAGDKDKLFEVSMRLTVEQLEAGLARIAALRKKETENPDAAPGVFALVIDGKSLTFALDAQNKDKFLELAQACAAVIACRVSPKQKALVTYLVKEALGKICLGIGDGANDVGMINAADIGVGISGFEGTQAVMASDFAIGQFRFLERLLLVHGRWCYRRIALMISYFFYKNVTFGLTLFFFSRYAFFSVQPIYDDWYLTFYNLIFTSLPVIAVGVLDQDVGAATSLAFPALYLQGQSNSYFSWSKISAWMLNGIYASLINYYLIIQGCTNQAFARNGRSLGMYDIGTTMYTSILWTVTFQMCVAIGYWTWIHHLFIWGSMALWYLFCLAYNALPTNISPNVHKTLVERLAPAPAFWLLCLLVPTVAVLPDFIYRCGQRLLKPLDVHIVQEVEKSELFKRDPAAWQAMAAHAQKDTGVGFSRAVDDMVAGVTKLPKRVLGLVRKKKGARKRQPAAGASLEMPPSEARHPV</sequence>
<evidence type="ECO:0000256" key="3">
    <source>
        <dbReference type="ARBA" id="ARBA00022692"/>
    </source>
</evidence>
<dbReference type="InterPro" id="IPR023214">
    <property type="entry name" value="HAD_sf"/>
</dbReference>
<evidence type="ECO:0000256" key="8">
    <source>
        <dbReference type="ARBA" id="ARBA00022967"/>
    </source>
</evidence>
<feature type="binding site" evidence="13">
    <location>
        <position position="916"/>
    </location>
    <ligand>
        <name>ATP</name>
        <dbReference type="ChEBI" id="CHEBI:30616"/>
    </ligand>
</feature>
<dbReference type="Gene3D" id="3.40.50.1000">
    <property type="entry name" value="HAD superfamily/HAD-like"/>
    <property type="match status" value="1"/>
</dbReference>
<keyword evidence="9 15" id="KW-1133">Transmembrane helix</keyword>
<dbReference type="InterPro" id="IPR036412">
    <property type="entry name" value="HAD-like_sf"/>
</dbReference>
<dbReference type="InterPro" id="IPR018303">
    <property type="entry name" value="ATPase_P-typ_P_site"/>
</dbReference>
<reference evidence="19 20" key="1">
    <citation type="journal article" date="2014" name="Nat. Commun.">
        <title>Klebsormidium flaccidum genome reveals primary factors for plant terrestrial adaptation.</title>
        <authorList>
            <person name="Hori K."/>
            <person name="Maruyama F."/>
            <person name="Fujisawa T."/>
            <person name="Togashi T."/>
            <person name="Yamamoto N."/>
            <person name="Seo M."/>
            <person name="Sato S."/>
            <person name="Yamada T."/>
            <person name="Mori H."/>
            <person name="Tajima N."/>
            <person name="Moriyama T."/>
            <person name="Ikeuchi M."/>
            <person name="Watanabe M."/>
            <person name="Wada H."/>
            <person name="Kobayashi K."/>
            <person name="Saito M."/>
            <person name="Masuda T."/>
            <person name="Sasaki-Sekimoto Y."/>
            <person name="Mashiguchi K."/>
            <person name="Awai K."/>
            <person name="Shimojima M."/>
            <person name="Masuda S."/>
            <person name="Iwai M."/>
            <person name="Nobusawa T."/>
            <person name="Narise T."/>
            <person name="Kondo S."/>
            <person name="Saito H."/>
            <person name="Sato R."/>
            <person name="Murakawa M."/>
            <person name="Ihara Y."/>
            <person name="Oshima-Yamada Y."/>
            <person name="Ohtaka K."/>
            <person name="Satoh M."/>
            <person name="Sonobe K."/>
            <person name="Ishii M."/>
            <person name="Ohtani R."/>
            <person name="Kanamori-Sato M."/>
            <person name="Honoki R."/>
            <person name="Miyazaki D."/>
            <person name="Mochizuki H."/>
            <person name="Umetsu J."/>
            <person name="Higashi K."/>
            <person name="Shibata D."/>
            <person name="Kamiya Y."/>
            <person name="Sato N."/>
            <person name="Nakamura Y."/>
            <person name="Tabata S."/>
            <person name="Ida S."/>
            <person name="Kurokawa K."/>
            <person name="Ohta H."/>
        </authorList>
    </citation>
    <scope>NUCLEOTIDE SEQUENCE [LARGE SCALE GENOMIC DNA]</scope>
    <source>
        <strain evidence="19 20">NIES-2285</strain>
    </source>
</reference>
<evidence type="ECO:0000256" key="2">
    <source>
        <dbReference type="ARBA" id="ARBA00008109"/>
    </source>
</evidence>
<dbReference type="InterPro" id="IPR001757">
    <property type="entry name" value="P_typ_ATPase"/>
</dbReference>
<comment type="cofactor">
    <cofactor evidence="14">
        <name>Mg(2+)</name>
        <dbReference type="ChEBI" id="CHEBI:18420"/>
    </cofactor>
</comment>
<dbReference type="PROSITE" id="PS00154">
    <property type="entry name" value="ATPASE_E1_E2"/>
    <property type="match status" value="1"/>
</dbReference>
<dbReference type="Proteomes" id="UP000054558">
    <property type="component" value="Unassembled WGS sequence"/>
</dbReference>
<dbReference type="SUPFAM" id="SSF56784">
    <property type="entry name" value="HAD-like"/>
    <property type="match status" value="1"/>
</dbReference>
<dbReference type="NCBIfam" id="TIGR01652">
    <property type="entry name" value="ATPase-Plipid"/>
    <property type="match status" value="1"/>
</dbReference>
<keyword evidence="20" id="KW-1185">Reference proteome</keyword>
<feature type="binding site" evidence="14">
    <location>
        <position position="420"/>
    </location>
    <ligand>
        <name>Mg(2+)</name>
        <dbReference type="ChEBI" id="CHEBI:18420"/>
    </ligand>
</feature>
<dbReference type="GO" id="GO:0016887">
    <property type="term" value="F:ATP hydrolysis activity"/>
    <property type="evidence" value="ECO:0007669"/>
    <property type="project" value="InterPro"/>
</dbReference>
<feature type="binding site" evidence="14">
    <location>
        <position position="940"/>
    </location>
    <ligand>
        <name>Mg(2+)</name>
        <dbReference type="ChEBI" id="CHEBI:18420"/>
    </ligand>
</feature>
<evidence type="ECO:0000256" key="5">
    <source>
        <dbReference type="ARBA" id="ARBA00022741"/>
    </source>
</evidence>
<comment type="similarity">
    <text evidence="2 15">Belongs to the cation transport ATPase (P-type) (TC 3.A.3) family. Type IV subfamily.</text>
</comment>
<dbReference type="Pfam" id="PF16212">
    <property type="entry name" value="PhoLip_ATPase_C"/>
    <property type="match status" value="1"/>
</dbReference>
<dbReference type="OMA" id="FIGTMEW"/>
<dbReference type="GO" id="GO:0045332">
    <property type="term" value="P:phospholipid translocation"/>
    <property type="evidence" value="ECO:0000318"/>
    <property type="project" value="GO_Central"/>
</dbReference>
<evidence type="ECO:0000256" key="1">
    <source>
        <dbReference type="ARBA" id="ARBA00004141"/>
    </source>
</evidence>
<feature type="compositionally biased region" description="Polar residues" evidence="16">
    <location>
        <begin position="533"/>
        <end position="543"/>
    </location>
</feature>
<keyword evidence="8 15" id="KW-1278">Translocase</keyword>
<feature type="transmembrane region" description="Helical" evidence="15">
    <location>
        <begin position="1076"/>
        <end position="1095"/>
    </location>
</feature>
<evidence type="ECO:0000256" key="9">
    <source>
        <dbReference type="ARBA" id="ARBA00022989"/>
    </source>
</evidence>
<evidence type="ECO:0000259" key="18">
    <source>
        <dbReference type="Pfam" id="PF16212"/>
    </source>
</evidence>
<dbReference type="Pfam" id="PF16209">
    <property type="entry name" value="PhoLip_ATPase_N"/>
    <property type="match status" value="1"/>
</dbReference>
<comment type="catalytic activity">
    <reaction evidence="11 15">
        <text>ATP + H2O + phospholipidSide 1 = ADP + phosphate + phospholipidSide 2.</text>
        <dbReference type="EC" id="7.6.2.1"/>
    </reaction>
</comment>
<feature type="binding site" evidence="13">
    <location>
        <position position="795"/>
    </location>
    <ligand>
        <name>ATP</name>
        <dbReference type="ChEBI" id="CHEBI:30616"/>
    </ligand>
</feature>
<feature type="binding site" evidence="13">
    <location>
        <position position="712"/>
    </location>
    <ligand>
        <name>ATP</name>
        <dbReference type="ChEBI" id="CHEBI:30616"/>
    </ligand>
</feature>
<dbReference type="CDD" id="cd02073">
    <property type="entry name" value="P-type_ATPase_APLT_Dnf-like"/>
    <property type="match status" value="1"/>
</dbReference>
<evidence type="ECO:0000256" key="6">
    <source>
        <dbReference type="ARBA" id="ARBA00022840"/>
    </source>
</evidence>
<dbReference type="Pfam" id="PF13246">
    <property type="entry name" value="Cation_ATPase"/>
    <property type="match status" value="1"/>
</dbReference>
<feature type="active site" description="4-aspartylphosphate intermediate" evidence="12">
    <location>
        <position position="420"/>
    </location>
</feature>
<feature type="transmembrane region" description="Helical" evidence="15">
    <location>
        <begin position="352"/>
        <end position="374"/>
    </location>
</feature>
<evidence type="ECO:0000256" key="15">
    <source>
        <dbReference type="RuleBase" id="RU362033"/>
    </source>
</evidence>
<keyword evidence="10 15" id="KW-0472">Membrane</keyword>
<feature type="binding site" evidence="13">
    <location>
        <position position="939"/>
    </location>
    <ligand>
        <name>ATP</name>
        <dbReference type="ChEBI" id="CHEBI:30616"/>
    </ligand>
</feature>
<dbReference type="InterPro" id="IPR032631">
    <property type="entry name" value="P-type_ATPase_N"/>
</dbReference>
<dbReference type="PANTHER" id="PTHR24092:SF150">
    <property type="entry name" value="PHOSPHOLIPID-TRANSPORTING ATPASE"/>
    <property type="match status" value="1"/>
</dbReference>
<dbReference type="PANTHER" id="PTHR24092">
    <property type="entry name" value="PROBABLE PHOSPHOLIPID-TRANSPORTING ATPASE"/>
    <property type="match status" value="1"/>
</dbReference>
<protein>
    <recommendedName>
        <fullName evidence="15">Phospholipid-transporting ATPase</fullName>
        <ecNumber evidence="15">7.6.2.1</ecNumber>
    </recommendedName>
</protein>
<feature type="compositionally biased region" description="Basic residues" evidence="16">
    <location>
        <begin position="1272"/>
        <end position="1281"/>
    </location>
</feature>
<feature type="binding site" evidence="13">
    <location>
        <position position="794"/>
    </location>
    <ligand>
        <name>ATP</name>
        <dbReference type="ChEBI" id="CHEBI:30616"/>
    </ligand>
</feature>
<evidence type="ECO:0000256" key="4">
    <source>
        <dbReference type="ARBA" id="ARBA00022723"/>
    </source>
</evidence>
<proteinExistence type="inferred from homology"/>
<keyword evidence="7 14" id="KW-0460">Magnesium</keyword>
<feature type="binding site" evidence="13">
    <location>
        <position position="421"/>
    </location>
    <ligand>
        <name>ATP</name>
        <dbReference type="ChEBI" id="CHEBI:30616"/>
    </ligand>
</feature>
<dbReference type="InterPro" id="IPR023299">
    <property type="entry name" value="ATPase_P-typ_cyto_dom_N"/>
</dbReference>
<feature type="transmembrane region" description="Helical" evidence="15">
    <location>
        <begin position="1144"/>
        <end position="1163"/>
    </location>
</feature>
<dbReference type="Gene3D" id="3.40.1110.10">
    <property type="entry name" value="Calcium-transporting ATPase, cytoplasmic domain N"/>
    <property type="match status" value="1"/>
</dbReference>
<dbReference type="InterPro" id="IPR032630">
    <property type="entry name" value="P_typ_ATPase_c"/>
</dbReference>
<feature type="binding site" evidence="14">
    <location>
        <position position="422"/>
    </location>
    <ligand>
        <name>Mg(2+)</name>
        <dbReference type="ChEBI" id="CHEBI:18420"/>
    </ligand>
</feature>
<name>A0A1Y1ILJ0_KLENI</name>
<keyword evidence="4 14" id="KW-0479">Metal-binding</keyword>
<dbReference type="InterPro" id="IPR008250">
    <property type="entry name" value="ATPase_P-typ_transduc_dom_A_sf"/>
</dbReference>
<dbReference type="GO" id="GO:0005524">
    <property type="term" value="F:ATP binding"/>
    <property type="evidence" value="ECO:0007669"/>
    <property type="project" value="UniProtKB-UniRule"/>
</dbReference>
<feature type="binding site" evidence="13">
    <location>
        <position position="655"/>
    </location>
    <ligand>
        <name>ATP</name>
        <dbReference type="ChEBI" id="CHEBI:30616"/>
    </ligand>
</feature>
<dbReference type="EMBL" id="DF237574">
    <property type="protein sequence ID" value="GAQ90309.1"/>
    <property type="molecule type" value="Genomic_DNA"/>
</dbReference>
<feature type="binding site" evidence="13">
    <location>
        <position position="422"/>
    </location>
    <ligand>
        <name>ATP</name>
        <dbReference type="ChEBI" id="CHEBI:30616"/>
    </ligand>
</feature>
<evidence type="ECO:0000256" key="13">
    <source>
        <dbReference type="PIRSR" id="PIRSR606539-2"/>
    </source>
</evidence>
<evidence type="ECO:0000256" key="10">
    <source>
        <dbReference type="ARBA" id="ARBA00023136"/>
    </source>
</evidence>
<feature type="binding site" evidence="13">
    <location>
        <position position="420"/>
    </location>
    <ligand>
        <name>ATP</name>
        <dbReference type="ChEBI" id="CHEBI:30616"/>
    </ligand>
</feature>
<dbReference type="InterPro" id="IPR006539">
    <property type="entry name" value="P-type_ATPase_IV"/>
</dbReference>
<feature type="domain" description="P-type ATPase N-terminal" evidence="17">
    <location>
        <begin position="42"/>
        <end position="106"/>
    </location>
</feature>
<evidence type="ECO:0000256" key="7">
    <source>
        <dbReference type="ARBA" id="ARBA00022842"/>
    </source>
</evidence>
<dbReference type="STRING" id="105231.A0A1Y1ILJ0"/>
<dbReference type="SUPFAM" id="SSF81653">
    <property type="entry name" value="Calcium ATPase, transduction domain A"/>
    <property type="match status" value="1"/>
</dbReference>
<dbReference type="GO" id="GO:0005886">
    <property type="term" value="C:plasma membrane"/>
    <property type="evidence" value="ECO:0000318"/>
    <property type="project" value="GO_Central"/>
</dbReference>
<comment type="subcellular location">
    <subcellularLocation>
        <location evidence="1 15">Membrane</location>
        <topology evidence="1 15">Multi-pass membrane protein</topology>
    </subcellularLocation>
</comment>
<feature type="binding site" evidence="13">
    <location>
        <position position="678"/>
    </location>
    <ligand>
        <name>ATP</name>
        <dbReference type="ChEBI" id="CHEBI:30616"/>
    </ligand>
</feature>
<feature type="region of interest" description="Disordered" evidence="16">
    <location>
        <begin position="461"/>
        <end position="550"/>
    </location>
</feature>
<evidence type="ECO:0000256" key="16">
    <source>
        <dbReference type="SAM" id="MobiDB-lite"/>
    </source>
</evidence>
<organism evidence="19 20">
    <name type="scientific">Klebsormidium nitens</name>
    <name type="common">Green alga</name>
    <name type="synonym">Ulothrix nitens</name>
    <dbReference type="NCBI Taxonomy" id="105231"/>
    <lineage>
        <taxon>Eukaryota</taxon>
        <taxon>Viridiplantae</taxon>
        <taxon>Streptophyta</taxon>
        <taxon>Klebsormidiophyceae</taxon>
        <taxon>Klebsormidiales</taxon>
        <taxon>Klebsormidiaceae</taxon>
        <taxon>Klebsormidium</taxon>
    </lineage>
</organism>
<dbReference type="GO" id="GO:0140326">
    <property type="term" value="F:ATPase-coupled intramembrane lipid transporter activity"/>
    <property type="evidence" value="ECO:0000318"/>
    <property type="project" value="GO_Central"/>
</dbReference>
<feature type="binding site" evidence="13">
    <location>
        <position position="793"/>
    </location>
    <ligand>
        <name>ATP</name>
        <dbReference type="ChEBI" id="CHEBI:30616"/>
    </ligand>
</feature>
<dbReference type="InterPro" id="IPR044492">
    <property type="entry name" value="P_typ_ATPase_HD_dom"/>
</dbReference>
<feature type="binding site" evidence="14">
    <location>
        <position position="936"/>
    </location>
    <ligand>
        <name>Mg(2+)</name>
        <dbReference type="ChEBI" id="CHEBI:18420"/>
    </ligand>
</feature>
<evidence type="ECO:0000313" key="19">
    <source>
        <dbReference type="EMBL" id="GAQ90309.1"/>
    </source>
</evidence>
<dbReference type="PRINTS" id="PR00119">
    <property type="entry name" value="CATATPASE"/>
</dbReference>
<feature type="transmembrane region" description="Helical" evidence="15">
    <location>
        <begin position="1183"/>
        <end position="1203"/>
    </location>
</feature>
<feature type="transmembrane region" description="Helical" evidence="15">
    <location>
        <begin position="100"/>
        <end position="118"/>
    </location>
</feature>
<feature type="binding site" evidence="13">
    <location>
        <position position="607"/>
    </location>
    <ligand>
        <name>ATP</name>
        <dbReference type="ChEBI" id="CHEBI:30616"/>
    </ligand>
</feature>
<feature type="transmembrane region" description="Helical" evidence="15">
    <location>
        <begin position="997"/>
        <end position="1016"/>
    </location>
</feature>
<feature type="domain" description="P-type ATPase C-terminal" evidence="18">
    <location>
        <begin position="962"/>
        <end position="1212"/>
    </location>
</feature>
<evidence type="ECO:0000313" key="20">
    <source>
        <dbReference type="Proteomes" id="UP000054558"/>
    </source>
</evidence>
<evidence type="ECO:0000256" key="14">
    <source>
        <dbReference type="PIRSR" id="PIRSR606539-3"/>
    </source>
</evidence>
<dbReference type="Gene3D" id="2.70.150.10">
    <property type="entry name" value="Calcium-transporting ATPase, cytoplasmic transduction domain A"/>
    <property type="match status" value="1"/>
</dbReference>
<dbReference type="GO" id="GO:0000287">
    <property type="term" value="F:magnesium ion binding"/>
    <property type="evidence" value="ECO:0007669"/>
    <property type="project" value="UniProtKB-UniRule"/>
</dbReference>
<keyword evidence="6 13" id="KW-0067">ATP-binding</keyword>
<feature type="transmembrane region" description="Helical" evidence="15">
    <location>
        <begin position="1115"/>
        <end position="1137"/>
    </location>
</feature>
<feature type="compositionally biased region" description="Low complexity" evidence="16">
    <location>
        <begin position="476"/>
        <end position="485"/>
    </location>
</feature>
<feature type="region of interest" description="Disordered" evidence="16">
    <location>
        <begin position="1272"/>
        <end position="1299"/>
    </location>
</feature>
<keyword evidence="3 15" id="KW-0812">Transmembrane</keyword>
<feature type="binding site" evidence="13">
    <location>
        <position position="940"/>
    </location>
    <ligand>
        <name>ATP</name>
        <dbReference type="ChEBI" id="CHEBI:30616"/>
    </ligand>
</feature>
<gene>
    <name evidence="19" type="ORF">KFL_006250030</name>
</gene>
<evidence type="ECO:0000256" key="12">
    <source>
        <dbReference type="PIRSR" id="PIRSR606539-1"/>
    </source>
</evidence>
<keyword evidence="5 13" id="KW-0547">Nucleotide-binding</keyword>
<dbReference type="FunFam" id="3.40.50.1000:FF:000014">
    <property type="entry name" value="Phospholipid-transporting ATPase"/>
    <property type="match status" value="1"/>
</dbReference>
<dbReference type="NCBIfam" id="TIGR01494">
    <property type="entry name" value="ATPase_P-type"/>
    <property type="match status" value="1"/>
</dbReference>
<dbReference type="OrthoDB" id="377733at2759"/>
<feature type="binding site" evidence="13">
    <location>
        <position position="910"/>
    </location>
    <ligand>
        <name>ATP</name>
        <dbReference type="ChEBI" id="CHEBI:30616"/>
    </ligand>
</feature>
<dbReference type="SUPFAM" id="SSF81665">
    <property type="entry name" value="Calcium ATPase, transmembrane domain M"/>
    <property type="match status" value="1"/>
</dbReference>
<dbReference type="SFLD" id="SFLDG00002">
    <property type="entry name" value="C1.7:_P-type_atpase_like"/>
    <property type="match status" value="1"/>
</dbReference>
<dbReference type="SFLD" id="SFLDF00027">
    <property type="entry name" value="p-type_atpase"/>
    <property type="match status" value="1"/>
</dbReference>